<dbReference type="Gene3D" id="3.40.50.150">
    <property type="entry name" value="Vaccinia Virus protein VP39"/>
    <property type="match status" value="1"/>
</dbReference>
<dbReference type="InterPro" id="IPR013216">
    <property type="entry name" value="Methyltransf_11"/>
</dbReference>
<dbReference type="PANTHER" id="PTHR44942">
    <property type="entry name" value="METHYLTRANSF_11 DOMAIN-CONTAINING PROTEIN"/>
    <property type="match status" value="1"/>
</dbReference>
<dbReference type="CDD" id="cd02440">
    <property type="entry name" value="AdoMet_MTases"/>
    <property type="match status" value="1"/>
</dbReference>
<dbReference type="PANTHER" id="PTHR44942:SF10">
    <property type="entry name" value="METHYLTRANSFERASE TYPE 11 DOMAIN-CONTAINING PROTEIN"/>
    <property type="match status" value="1"/>
</dbReference>
<protein>
    <recommendedName>
        <fullName evidence="1">Methyltransferase type 11 domain-containing protein</fullName>
    </recommendedName>
</protein>
<sequence>MPPEATFKSYTPTQGKTYAQARSTYHPNFYKALLAHHTRTGGQTKTLIDVGCGPGPATRDLAVYFDRAIGFDASPGMIETAKSLGGKSLSGEEIEFCVSGAEELGRGLKGLVVEDGSVDLITAATAAHWFDMPRFWERAGRLLKPGGTVAIWAMNVDGPADDMPNAEAIRAGMDLIRERELEAFFEEGNRLVRGLYVGLPLPWECGGSGEGFEKESFVRREWGTEGGIDTRVAGNEFLLHGERIMGLDGFEVAMGTASPVTRWREANPGLVGTEGDVIRLMRRMIERCLREAGVSEEEMVVKGKGEGVLLMVKKK</sequence>
<dbReference type="STRING" id="416450.A0A1V6Q902"/>
<name>A0A1V6Q902_9EURO</name>
<dbReference type="SUPFAM" id="SSF53335">
    <property type="entry name" value="S-adenosyl-L-methionine-dependent methyltransferases"/>
    <property type="match status" value="1"/>
</dbReference>
<accession>A0A1V6Q902</accession>
<dbReference type="AlphaFoldDB" id="A0A1V6Q902"/>
<dbReference type="GO" id="GO:0008757">
    <property type="term" value="F:S-adenosylmethionine-dependent methyltransferase activity"/>
    <property type="evidence" value="ECO:0007669"/>
    <property type="project" value="InterPro"/>
</dbReference>
<evidence type="ECO:0000313" key="2">
    <source>
        <dbReference type="EMBL" id="OQD85710.1"/>
    </source>
</evidence>
<proteinExistence type="predicted"/>
<evidence type="ECO:0000313" key="3">
    <source>
        <dbReference type="Proteomes" id="UP000191672"/>
    </source>
</evidence>
<keyword evidence="3" id="KW-1185">Reference proteome</keyword>
<organism evidence="2 3">
    <name type="scientific">Penicillium antarcticum</name>
    <dbReference type="NCBI Taxonomy" id="416450"/>
    <lineage>
        <taxon>Eukaryota</taxon>
        <taxon>Fungi</taxon>
        <taxon>Dikarya</taxon>
        <taxon>Ascomycota</taxon>
        <taxon>Pezizomycotina</taxon>
        <taxon>Eurotiomycetes</taxon>
        <taxon>Eurotiomycetidae</taxon>
        <taxon>Eurotiales</taxon>
        <taxon>Aspergillaceae</taxon>
        <taxon>Penicillium</taxon>
    </lineage>
</organism>
<dbReference type="Proteomes" id="UP000191672">
    <property type="component" value="Unassembled WGS sequence"/>
</dbReference>
<dbReference type="EMBL" id="MDYN01000009">
    <property type="protein sequence ID" value="OQD85710.1"/>
    <property type="molecule type" value="Genomic_DNA"/>
</dbReference>
<dbReference type="OrthoDB" id="10027013at2759"/>
<dbReference type="InterPro" id="IPR029063">
    <property type="entry name" value="SAM-dependent_MTases_sf"/>
</dbReference>
<dbReference type="InterPro" id="IPR051052">
    <property type="entry name" value="Diverse_substrate_MTase"/>
</dbReference>
<gene>
    <name evidence="2" type="ORF">PENANT_c009G05575</name>
</gene>
<evidence type="ECO:0000259" key="1">
    <source>
        <dbReference type="Pfam" id="PF08241"/>
    </source>
</evidence>
<reference evidence="3" key="1">
    <citation type="journal article" date="2017" name="Nat. Microbiol.">
        <title>Global analysis of biosynthetic gene clusters reveals vast potential of secondary metabolite production in Penicillium species.</title>
        <authorList>
            <person name="Nielsen J.C."/>
            <person name="Grijseels S."/>
            <person name="Prigent S."/>
            <person name="Ji B."/>
            <person name="Dainat J."/>
            <person name="Nielsen K.F."/>
            <person name="Frisvad J.C."/>
            <person name="Workman M."/>
            <person name="Nielsen J."/>
        </authorList>
    </citation>
    <scope>NUCLEOTIDE SEQUENCE [LARGE SCALE GENOMIC DNA]</scope>
    <source>
        <strain evidence="3">IBT 31811</strain>
    </source>
</reference>
<feature type="domain" description="Methyltransferase type 11" evidence="1">
    <location>
        <begin position="48"/>
        <end position="151"/>
    </location>
</feature>
<dbReference type="Pfam" id="PF08241">
    <property type="entry name" value="Methyltransf_11"/>
    <property type="match status" value="1"/>
</dbReference>
<comment type="caution">
    <text evidence="2">The sequence shown here is derived from an EMBL/GenBank/DDBJ whole genome shotgun (WGS) entry which is preliminary data.</text>
</comment>